<dbReference type="EMBL" id="AF118842">
    <property type="protein sequence ID" value="AAD30970.1"/>
    <property type="molecule type" value="Genomic_DNA"/>
</dbReference>
<evidence type="ECO:0000313" key="2">
    <source>
        <dbReference type="EMBL" id="AAD30970.1"/>
    </source>
</evidence>
<feature type="non-terminal residue" evidence="2">
    <location>
        <position position="1"/>
    </location>
</feature>
<proteinExistence type="predicted"/>
<evidence type="ECO:0000256" key="1">
    <source>
        <dbReference type="SAM" id="MobiDB-lite"/>
    </source>
</evidence>
<dbReference type="AlphaFoldDB" id="Q9WWJ8"/>
<protein>
    <submittedName>
        <fullName evidence="2">Electron transfer protein</fullName>
    </submittedName>
</protein>
<name>Q9WWJ8_SYNE7</name>
<reference evidence="2" key="1">
    <citation type="submission" date="1999-01" db="EMBL/GenBank/DDBJ databases">
        <title>Electron transfer proteins of the cyanobacterium Synechococcus sp. PCC7942.</title>
        <authorList>
            <person name="Geerts D."/>
            <person name="Dekker J."/>
            <person name="Andriesse X."/>
            <person name="Borrias M."/>
            <person name="Weisbeek P.J."/>
        </authorList>
    </citation>
    <scope>NUCLEOTIDE SEQUENCE</scope>
    <source>
        <strain evidence="2">PCC7942</strain>
    </source>
</reference>
<sequence>SLLDDGADQSLPLLPSVLGVGRSARSPKTGLAAQPSNRPDDSKTATVFTICNNFWSQKILLPTLTANSRLQAQ</sequence>
<feature type="region of interest" description="Disordered" evidence="1">
    <location>
        <begin position="1"/>
        <end position="43"/>
    </location>
</feature>
<organism evidence="2">
    <name type="scientific">Synechococcus elongatus (strain ATCC 33912 / PCC 7942 / FACHB-805)</name>
    <name type="common">Anacystis nidulans R2</name>
    <dbReference type="NCBI Taxonomy" id="1140"/>
    <lineage>
        <taxon>Bacteria</taxon>
        <taxon>Bacillati</taxon>
        <taxon>Cyanobacteriota</taxon>
        <taxon>Cyanophyceae</taxon>
        <taxon>Synechococcales</taxon>
        <taxon>Synechococcaceae</taxon>
        <taxon>Synechococcus</taxon>
    </lineage>
</organism>
<feature type="non-terminal residue" evidence="2">
    <location>
        <position position="73"/>
    </location>
</feature>
<accession>Q9WWJ8</accession>